<keyword evidence="2" id="KW-0489">Methyltransferase</keyword>
<dbReference type="Gene3D" id="3.40.50.150">
    <property type="entry name" value="Vaccinia Virus protein VP39"/>
    <property type="match status" value="1"/>
</dbReference>
<keyword evidence="2" id="KW-0808">Transferase</keyword>
<evidence type="ECO:0000259" key="1">
    <source>
        <dbReference type="Pfam" id="PF13649"/>
    </source>
</evidence>
<reference evidence="2" key="1">
    <citation type="journal article" date="2017" name="Nature">
        <title>Asgard archaea illuminate the origin of eukaryotic cellular complexity.</title>
        <authorList>
            <person name="Zaremba-Niedzwiedzka K."/>
            <person name="Caceres E.F."/>
            <person name="Saw J.H."/>
            <person name="Backstrom D."/>
            <person name="Juzokaite L."/>
            <person name="Vancaester E."/>
            <person name="Seitz K.W."/>
            <person name="Anantharaman K."/>
            <person name="Starnawski P."/>
            <person name="Kjeldsen K.U."/>
            <person name="Scott M.B."/>
            <person name="Nunoura T."/>
            <person name="Banfield J.F."/>
            <person name="Schramm A."/>
            <person name="Baker B.J."/>
            <person name="Spang A."/>
            <person name="Ettema T.J.G."/>
        </authorList>
    </citation>
    <scope>NUCLEOTIDE SEQUENCE</scope>
    <source>
        <strain evidence="2">LCB_4</strain>
    </source>
</reference>
<dbReference type="GO" id="GO:0008168">
    <property type="term" value="F:methyltransferase activity"/>
    <property type="evidence" value="ECO:0007669"/>
    <property type="project" value="UniProtKB-KW"/>
</dbReference>
<organism evidence="2 3">
    <name type="scientific">Odinarchaeota yellowstonii (strain LCB_4)</name>
    <dbReference type="NCBI Taxonomy" id="1841599"/>
    <lineage>
        <taxon>Archaea</taxon>
        <taxon>Promethearchaeati</taxon>
        <taxon>Candidatus Odinarchaeota</taxon>
        <taxon>Candidatus Odinarchaeia</taxon>
        <taxon>Candidatus Odinarchaeales</taxon>
        <taxon>Candidatus Odinarchaeaceae</taxon>
        <taxon>Candidatus Odinarchaeum</taxon>
    </lineage>
</organism>
<dbReference type="GO" id="GO:0032259">
    <property type="term" value="P:methylation"/>
    <property type="evidence" value="ECO:0007669"/>
    <property type="project" value="UniProtKB-KW"/>
</dbReference>
<evidence type="ECO:0000313" key="3">
    <source>
        <dbReference type="Proteomes" id="UP000186851"/>
    </source>
</evidence>
<dbReference type="AlphaFoldDB" id="A0AAF0D2J9"/>
<dbReference type="CDD" id="cd02440">
    <property type="entry name" value="AdoMet_MTases"/>
    <property type="match status" value="1"/>
</dbReference>
<dbReference type="SUPFAM" id="SSF53335">
    <property type="entry name" value="S-adenosyl-L-methionine-dependent methyltransferases"/>
    <property type="match status" value="1"/>
</dbReference>
<protein>
    <submittedName>
        <fullName evidence="2">Class I SAM-dependent methyltransferase</fullName>
    </submittedName>
</protein>
<dbReference type="Pfam" id="PF13649">
    <property type="entry name" value="Methyltransf_25"/>
    <property type="match status" value="1"/>
</dbReference>
<gene>
    <name evidence="2" type="ORF">OdinLCB4_000560</name>
</gene>
<dbReference type="EMBL" id="CP091871">
    <property type="protein sequence ID" value="WEU40458.1"/>
    <property type="molecule type" value="Genomic_DNA"/>
</dbReference>
<dbReference type="InterPro" id="IPR029063">
    <property type="entry name" value="SAM-dependent_MTases_sf"/>
</dbReference>
<accession>A0AAF0D2J9</accession>
<dbReference type="InterPro" id="IPR041698">
    <property type="entry name" value="Methyltransf_25"/>
</dbReference>
<proteinExistence type="predicted"/>
<feature type="domain" description="Methyltransferase" evidence="1">
    <location>
        <begin position="162"/>
        <end position="264"/>
    </location>
</feature>
<sequence length="376" mass="43099">MFADNPLVEDLDIPKLARGLTSYIKRVLIQTTVAEGLPDILNDYKSILELANYMNIKDSKLFRELIISLVKLGVVEQKGDLFKWIGGEVRVTREEEEVKTLADPWIKLLQLYFKKLPDMLKGKTRIQRQEPGIWDSIYSTPLYQALWINAMKTLNITSDSTVLEVGCKTGWSTINLLKTYEPKNIIAVDFNQDFLSVAEDNISNILPDKRFKVTFIRHDFTGEVDFTGLLGDVKPDKIIVSYLFHWYNETDYLNIISNLKRCMAENADIVFLQPHIAYRNQTSFFQLPLYVEEGFKGYPLLETLANSIITAGLTTPKREFNLYLYSKNSLESAKPLKISADPPKYCKICGGILQENAFFCAYCRNIVDFNVNLPLL</sequence>
<dbReference type="Proteomes" id="UP000186851">
    <property type="component" value="Chromosome"/>
</dbReference>
<name>A0AAF0D2J9_ODILC</name>
<evidence type="ECO:0000313" key="2">
    <source>
        <dbReference type="EMBL" id="WEU40458.1"/>
    </source>
</evidence>
<reference evidence="2" key="2">
    <citation type="journal article" date="2022" name="Nat. Microbiol.">
        <title>A closed Candidatus Odinarchaeum chromosome exposes Asgard archaeal viruses.</title>
        <authorList>
            <person name="Tamarit D."/>
            <person name="Caceres E.F."/>
            <person name="Krupovic M."/>
            <person name="Nijland R."/>
            <person name="Eme L."/>
            <person name="Robinson N.P."/>
            <person name="Ettema T.J.G."/>
        </authorList>
    </citation>
    <scope>NUCLEOTIDE SEQUENCE</scope>
    <source>
        <strain evidence="2">LCB_4</strain>
    </source>
</reference>
<dbReference type="KEGG" id="oyw:OdinLCB4_000560"/>